<dbReference type="PANTHER" id="PTHR30349:SF64">
    <property type="entry name" value="PROPHAGE INTEGRASE INTD-RELATED"/>
    <property type="match status" value="1"/>
</dbReference>
<dbReference type="InterPro" id="IPR011010">
    <property type="entry name" value="DNA_brk_join_enz"/>
</dbReference>
<feature type="non-terminal residue" evidence="3">
    <location>
        <position position="1"/>
    </location>
</feature>
<feature type="domain" description="Tyr recombinase" evidence="2">
    <location>
        <begin position="1"/>
        <end position="136"/>
    </location>
</feature>
<dbReference type="GO" id="GO:0006310">
    <property type="term" value="P:DNA recombination"/>
    <property type="evidence" value="ECO:0007669"/>
    <property type="project" value="UniProtKB-KW"/>
</dbReference>
<dbReference type="PROSITE" id="PS51898">
    <property type="entry name" value="TYR_RECOMBINASE"/>
    <property type="match status" value="1"/>
</dbReference>
<organism evidence="3">
    <name type="scientific">marine sediment metagenome</name>
    <dbReference type="NCBI Taxonomy" id="412755"/>
    <lineage>
        <taxon>unclassified sequences</taxon>
        <taxon>metagenomes</taxon>
        <taxon>ecological metagenomes</taxon>
    </lineage>
</organism>
<evidence type="ECO:0000313" key="3">
    <source>
        <dbReference type="EMBL" id="GAI89237.1"/>
    </source>
</evidence>
<evidence type="ECO:0000256" key="1">
    <source>
        <dbReference type="ARBA" id="ARBA00023172"/>
    </source>
</evidence>
<dbReference type="Pfam" id="PF00589">
    <property type="entry name" value="Phage_integrase"/>
    <property type="match status" value="1"/>
</dbReference>
<name>X1S847_9ZZZZ</name>
<dbReference type="EMBL" id="BARW01024170">
    <property type="protein sequence ID" value="GAI89237.1"/>
    <property type="molecule type" value="Genomic_DNA"/>
</dbReference>
<dbReference type="InterPro" id="IPR013762">
    <property type="entry name" value="Integrase-like_cat_sf"/>
</dbReference>
<protein>
    <recommendedName>
        <fullName evidence="2">Tyr recombinase domain-containing protein</fullName>
    </recommendedName>
</protein>
<comment type="caution">
    <text evidence="3">The sequence shown here is derived from an EMBL/GenBank/DDBJ whole genome shotgun (WGS) entry which is preliminary data.</text>
</comment>
<dbReference type="SUPFAM" id="SSF56349">
    <property type="entry name" value="DNA breaking-rejoining enzymes"/>
    <property type="match status" value="1"/>
</dbReference>
<gene>
    <name evidence="3" type="ORF">S12H4_39910</name>
</gene>
<dbReference type="GO" id="GO:0003677">
    <property type="term" value="F:DNA binding"/>
    <property type="evidence" value="ECO:0007669"/>
    <property type="project" value="InterPro"/>
</dbReference>
<keyword evidence="1" id="KW-0233">DNA recombination</keyword>
<dbReference type="AlphaFoldDB" id="X1S847"/>
<dbReference type="GO" id="GO:0015074">
    <property type="term" value="P:DNA integration"/>
    <property type="evidence" value="ECO:0007669"/>
    <property type="project" value="InterPro"/>
</dbReference>
<reference evidence="3" key="1">
    <citation type="journal article" date="2014" name="Front. Microbiol.">
        <title>High frequency of phylogenetically diverse reductive dehalogenase-homologous genes in deep subseafloor sedimentary metagenomes.</title>
        <authorList>
            <person name="Kawai M."/>
            <person name="Futagami T."/>
            <person name="Toyoda A."/>
            <person name="Takaki Y."/>
            <person name="Nishi S."/>
            <person name="Hori S."/>
            <person name="Arai W."/>
            <person name="Tsubouchi T."/>
            <person name="Morono Y."/>
            <person name="Uchiyama I."/>
            <person name="Ito T."/>
            <person name="Fujiyama A."/>
            <person name="Inagaki F."/>
            <person name="Takami H."/>
        </authorList>
    </citation>
    <scope>NUCLEOTIDE SEQUENCE</scope>
    <source>
        <strain evidence="3">Expedition CK06-06</strain>
    </source>
</reference>
<dbReference type="Gene3D" id="1.10.443.10">
    <property type="entry name" value="Intergrase catalytic core"/>
    <property type="match status" value="1"/>
</dbReference>
<sequence>LQLGMVPITTLRVTADIAKNKTERLVPLSDRIQQVIKAMSNWWWEQDRSGNHYAFYRGDNSNQHITTRQVERIIRKAAMTSLGRPVHPHVLRHTFASRLMRTTNARIVQELLGHQHLGTTQIYTHPNQDDLKKAIETLEGENVPADPQGQDLSRLSDIANGTDTVTTDRDMG</sequence>
<dbReference type="PANTHER" id="PTHR30349">
    <property type="entry name" value="PHAGE INTEGRASE-RELATED"/>
    <property type="match status" value="1"/>
</dbReference>
<dbReference type="InterPro" id="IPR050090">
    <property type="entry name" value="Tyrosine_recombinase_XerCD"/>
</dbReference>
<evidence type="ECO:0000259" key="2">
    <source>
        <dbReference type="PROSITE" id="PS51898"/>
    </source>
</evidence>
<proteinExistence type="predicted"/>
<dbReference type="InterPro" id="IPR002104">
    <property type="entry name" value="Integrase_catalytic"/>
</dbReference>
<accession>X1S847</accession>